<name>A0A061B0I9_CYBFA</name>
<feature type="compositionally biased region" description="Polar residues" evidence="1">
    <location>
        <begin position="1"/>
        <end position="16"/>
    </location>
</feature>
<proteinExistence type="predicted"/>
<dbReference type="GO" id="GO:0006629">
    <property type="term" value="P:lipid metabolic process"/>
    <property type="evidence" value="ECO:0007669"/>
    <property type="project" value="InterPro"/>
</dbReference>
<dbReference type="VEuPathDB" id="FungiDB:BON22_3095"/>
<dbReference type="InterPro" id="IPR003386">
    <property type="entry name" value="LACT/PDAT_acylTrfase"/>
</dbReference>
<dbReference type="GO" id="GO:0008374">
    <property type="term" value="F:O-acyltransferase activity"/>
    <property type="evidence" value="ECO:0007669"/>
    <property type="project" value="InterPro"/>
</dbReference>
<dbReference type="OrthoDB" id="10250441at2759"/>
<dbReference type="Gene3D" id="3.40.50.1820">
    <property type="entry name" value="alpha/beta hydrolase"/>
    <property type="match status" value="1"/>
</dbReference>
<dbReference type="Pfam" id="PF02450">
    <property type="entry name" value="LCAT"/>
    <property type="match status" value="1"/>
</dbReference>
<protein>
    <submittedName>
        <fullName evidence="2">CYFA0S06e02828g1_1</fullName>
    </submittedName>
</protein>
<dbReference type="PhylomeDB" id="A0A061B0I9"/>
<feature type="compositionally biased region" description="Basic and acidic residues" evidence="1">
    <location>
        <begin position="52"/>
        <end position="66"/>
    </location>
</feature>
<dbReference type="InterPro" id="IPR029058">
    <property type="entry name" value="AB_hydrolase_fold"/>
</dbReference>
<dbReference type="AlphaFoldDB" id="A0A061B0I9"/>
<evidence type="ECO:0000256" key="1">
    <source>
        <dbReference type="SAM" id="MobiDB-lite"/>
    </source>
</evidence>
<organism evidence="2">
    <name type="scientific">Cyberlindnera fabianii</name>
    <name type="common">Yeast</name>
    <name type="synonym">Hansenula fabianii</name>
    <dbReference type="NCBI Taxonomy" id="36022"/>
    <lineage>
        <taxon>Eukaryota</taxon>
        <taxon>Fungi</taxon>
        <taxon>Dikarya</taxon>
        <taxon>Ascomycota</taxon>
        <taxon>Saccharomycotina</taxon>
        <taxon>Saccharomycetes</taxon>
        <taxon>Phaffomycetales</taxon>
        <taxon>Phaffomycetaceae</taxon>
        <taxon>Cyberlindnera</taxon>
    </lineage>
</organism>
<feature type="region of interest" description="Disordered" evidence="1">
    <location>
        <begin position="1"/>
        <end position="75"/>
    </location>
</feature>
<dbReference type="PANTHER" id="PTHR11440">
    <property type="entry name" value="LECITHIN-CHOLESTEROL ACYLTRANSFERASE-RELATED"/>
    <property type="match status" value="1"/>
</dbReference>
<dbReference type="SUPFAM" id="SSF53474">
    <property type="entry name" value="alpha/beta-Hydrolases"/>
    <property type="match status" value="1"/>
</dbReference>
<gene>
    <name evidence="2" type="ORF">CYFA0S_06e02828g</name>
</gene>
<dbReference type="EMBL" id="LK052891">
    <property type="protein sequence ID" value="CDR41157.1"/>
    <property type="molecule type" value="Genomic_DNA"/>
</dbReference>
<evidence type="ECO:0000313" key="2">
    <source>
        <dbReference type="EMBL" id="CDR41157.1"/>
    </source>
</evidence>
<accession>A0A061B0I9</accession>
<sequence>MKKARSTMSDNLQSSEATEDTEYFPGQHADGSDVSSDAAQSFIGGSSVVSAHPEHHHQETSSKDEQLENNQVTTDDLESSHYKNEHKIFTFSLPFGGNAIHFPSIKQIRQNLPIIGSNDTDDRGYDPTLSRHEIKQKLKRQQSVSTIEESFLFKDLKGVDNGRFRAVKKAFTPAISIPSLIDEKRKKESVWDQIEGEVVILGGYRGSVLKETETNNRLWIPSFKTGLNLNKKTLLIGPNDEDEIEVQKHIYSPKTLNHVGPVDITRKLRAKLTNGKTNVHTFGYDWRLSCDISSQKVIEFLAKLKCNQGSNPKGAIVIAHSMGGLVAHHAMQQRPDLFRGLIYVGVPSMCPNVLGPIRYGDTVLFNNKILTPEINFFMRSSFVFLPEDGRCFIDKKTHEQYNLDYFDPQTWVEYNLSPAVAKSRQKASAKAAKLEPVKSPILKGIDSFDMKRSLSLRSSHKSTAEEFNVSFDESYAYLSRTLKRTKKFLDDLKYDPEKKYPPLAIVYGDQVPTVRGARVDGVADIKNGNYDDFFYGPGDGVVHHKWLMPERRGFPVAAKLSSGEGHISLMTDLETMGDALFAVLQEEKARLSARDG</sequence>
<feature type="compositionally biased region" description="Polar residues" evidence="1">
    <location>
        <begin position="33"/>
        <end position="49"/>
    </location>
</feature>
<reference evidence="2" key="1">
    <citation type="journal article" date="2014" name="Genome Announc.">
        <title>Genome sequence of the yeast Cyberlindnera fabianii (Hansenula fabianii).</title>
        <authorList>
            <person name="Freel K.C."/>
            <person name="Sarilar V."/>
            <person name="Neuveglise C."/>
            <person name="Devillers H."/>
            <person name="Friedrich A."/>
            <person name="Schacherer J."/>
        </authorList>
    </citation>
    <scope>NUCLEOTIDE SEQUENCE</scope>
    <source>
        <strain evidence="2">YJS4271</strain>
    </source>
</reference>